<dbReference type="OrthoDB" id="2586106at2759"/>
<evidence type="ECO:0000313" key="3">
    <source>
        <dbReference type="Proteomes" id="UP000002149"/>
    </source>
</evidence>
<dbReference type="HOGENOM" id="CLU_512889_0_0_1"/>
<organism evidence="2 3">
    <name type="scientific">Cryptococcus deneoformans (strain JEC21 / ATCC MYA-565)</name>
    <name type="common">Cryptococcus neoformans var. neoformans serotype D</name>
    <dbReference type="NCBI Taxonomy" id="214684"/>
    <lineage>
        <taxon>Eukaryota</taxon>
        <taxon>Fungi</taxon>
        <taxon>Dikarya</taxon>
        <taxon>Basidiomycota</taxon>
        <taxon>Agaricomycotina</taxon>
        <taxon>Tremellomycetes</taxon>
        <taxon>Tremellales</taxon>
        <taxon>Cryptococcaceae</taxon>
        <taxon>Cryptococcus</taxon>
        <taxon>Cryptococcus neoformans species complex</taxon>
    </lineage>
</organism>
<feature type="compositionally biased region" description="Polar residues" evidence="1">
    <location>
        <begin position="1"/>
        <end position="27"/>
    </location>
</feature>
<proteinExistence type="predicted"/>
<feature type="region of interest" description="Disordered" evidence="1">
    <location>
        <begin position="1"/>
        <end position="84"/>
    </location>
</feature>
<keyword evidence="3" id="KW-1185">Reference proteome</keyword>
<dbReference type="KEGG" id="cne:CNE02350"/>
<dbReference type="AlphaFoldDB" id="Q5KGU1"/>
<dbReference type="PaxDb" id="214684-Q5KGU1"/>
<sequence length="630" mass="69233">MSSVAHSSLPQFRTKYHASSNGTQDGQPVTAPLPSLPPPEPPTPAPGESIKDMDDNVQSHEKIANSSPITLSPRTPSSRPLSPDLPNRDALYLFCNFSSYMRSPHEGCDCISPEDFRDTIRLLDHARFLAAQRRSNVHILHLKYRFQGQHKTFRSPHSFANNQLPFNHRDNAGRARNPVPQPFAVLHDPVMKIDYMENGIFEPLPAQAIFSHIAKSCQPPPRIIVISYVHSKVTENHLSSLSTWAITSSPPMYIFSPIETRLREQRPLHLALNHAIPMSMYAWPLEAQLSYEADRPQCRSVRSSSTGIRANWEHYRKASEGSPILLTRRISEQNTPVVNKQSHLDSSSRKTRYPPDPVASLTIIMSSLETLSIIKDKGDGNKNSAPNSAPLPWCVPSQSLTSKIPSIDRIPLWQLAPGVGILHGSTSASIGIHISDFSAINLVGESGDVKQGEADKKIKEREVEGLGIKTEVMGMNELRATDGTGVTSEALEATALLERPISRPSSTAPVPVGAPGAKTGSSTNTHATAYPTTHLTRSDPSTKSIARPWRSLSSQSWPAPVSKAPGWRKGRKEMMEDTLEELGLGHTETELEHEILQEAVDPALNTEGISLSCGTVTEEESNLLNLLMCR</sequence>
<dbReference type="GeneID" id="3257968"/>
<name>Q5KGU1_CRYD1</name>
<feature type="compositionally biased region" description="Low complexity" evidence="1">
    <location>
        <begin position="66"/>
        <end position="84"/>
    </location>
</feature>
<feature type="compositionally biased region" description="Polar residues" evidence="1">
    <location>
        <begin position="519"/>
        <end position="544"/>
    </location>
</feature>
<feature type="compositionally biased region" description="Basic and acidic residues" evidence="1">
    <location>
        <begin position="49"/>
        <end position="63"/>
    </location>
</feature>
<protein>
    <submittedName>
        <fullName evidence="2">Expressed protein</fullName>
    </submittedName>
</protein>
<gene>
    <name evidence="2" type="ordered locus">CNE02350</name>
</gene>
<evidence type="ECO:0000256" key="1">
    <source>
        <dbReference type="SAM" id="MobiDB-lite"/>
    </source>
</evidence>
<evidence type="ECO:0000313" key="2">
    <source>
        <dbReference type="EMBL" id="AAW43623.2"/>
    </source>
</evidence>
<dbReference type="eggNOG" id="ENOG502RB9S">
    <property type="taxonomic scope" value="Eukaryota"/>
</dbReference>
<dbReference type="VEuPathDB" id="FungiDB:CNE02350"/>
<dbReference type="InParanoid" id="Q5KGU1"/>
<dbReference type="RefSeq" id="XP_570930.2">
    <property type="nucleotide sequence ID" value="XM_570930.2"/>
</dbReference>
<accession>Q5KGU1</accession>
<dbReference type="EMBL" id="AE017345">
    <property type="protein sequence ID" value="AAW43623.2"/>
    <property type="molecule type" value="Genomic_DNA"/>
</dbReference>
<feature type="compositionally biased region" description="Pro residues" evidence="1">
    <location>
        <begin position="34"/>
        <end position="45"/>
    </location>
</feature>
<dbReference type="Proteomes" id="UP000002149">
    <property type="component" value="Chromosome 5"/>
</dbReference>
<reference evidence="2 3" key="1">
    <citation type="journal article" date="2005" name="Science">
        <title>The genome of the basidiomycetous yeast and human pathogen Cryptococcus neoformans.</title>
        <authorList>
            <person name="Loftus B.J."/>
            <person name="Fung E."/>
            <person name="Roncaglia P."/>
            <person name="Rowley D."/>
            <person name="Amedeo P."/>
            <person name="Bruno D."/>
            <person name="Vamathevan J."/>
            <person name="Miranda M."/>
            <person name="Anderson I.J."/>
            <person name="Fraser J.A."/>
            <person name="Allen J.E."/>
            <person name="Bosdet I.E."/>
            <person name="Brent M.R."/>
            <person name="Chiu R."/>
            <person name="Doering T.L."/>
            <person name="Donlin M.J."/>
            <person name="D'Souza C.A."/>
            <person name="Fox D.S."/>
            <person name="Grinberg V."/>
            <person name="Fu J."/>
            <person name="Fukushima M."/>
            <person name="Haas B.J."/>
            <person name="Huang J.C."/>
            <person name="Janbon G."/>
            <person name="Jones S.J."/>
            <person name="Koo H.L."/>
            <person name="Krzywinski M.I."/>
            <person name="Kwon-Chung J.K."/>
            <person name="Lengeler K.B."/>
            <person name="Maiti R."/>
            <person name="Marra M.A."/>
            <person name="Marra R.E."/>
            <person name="Mathewson C.A."/>
            <person name="Mitchell T.G."/>
            <person name="Pertea M."/>
            <person name="Riggs F.R."/>
            <person name="Salzberg S.L."/>
            <person name="Schein J.E."/>
            <person name="Shvartsbeyn A."/>
            <person name="Shin H."/>
            <person name="Shumway M."/>
            <person name="Specht C.A."/>
            <person name="Suh B.B."/>
            <person name="Tenney A."/>
            <person name="Utterback T.R."/>
            <person name="Wickes B.L."/>
            <person name="Wortman J.R."/>
            <person name="Wye N.H."/>
            <person name="Kronstad J.W."/>
            <person name="Lodge J.K."/>
            <person name="Heitman J."/>
            <person name="Davis R.W."/>
            <person name="Fraser C.M."/>
            <person name="Hyman R.W."/>
        </authorList>
    </citation>
    <scope>NUCLEOTIDE SEQUENCE [LARGE SCALE GENOMIC DNA]</scope>
    <source>
        <strain evidence="3">JEC21 / ATCC MYA-565</strain>
    </source>
</reference>
<feature type="region of interest" description="Disordered" evidence="1">
    <location>
        <begin position="502"/>
        <end position="570"/>
    </location>
</feature>